<name>A0A238WXH3_9FLAO</name>
<dbReference type="InterPro" id="IPR034139">
    <property type="entry name" value="TOPRIM_OLD"/>
</dbReference>
<evidence type="ECO:0000313" key="4">
    <source>
        <dbReference type="Proteomes" id="UP000198384"/>
    </source>
</evidence>
<dbReference type="OrthoDB" id="9792800at2"/>
<keyword evidence="3" id="KW-0255">Endonuclease</keyword>
<dbReference type="EMBL" id="FZNT01000004">
    <property type="protein sequence ID" value="SNR50914.1"/>
    <property type="molecule type" value="Genomic_DNA"/>
</dbReference>
<reference evidence="3 4" key="1">
    <citation type="submission" date="2017-06" db="EMBL/GenBank/DDBJ databases">
        <authorList>
            <person name="Kim H.J."/>
            <person name="Triplett B.A."/>
        </authorList>
    </citation>
    <scope>NUCLEOTIDE SEQUENCE [LARGE SCALE GENOMIC DNA]</scope>
    <source>
        <strain evidence="3 4">DSM 29150</strain>
    </source>
</reference>
<keyword evidence="4" id="KW-1185">Reference proteome</keyword>
<feature type="domain" description="OLD protein-like TOPRIM" evidence="2">
    <location>
        <begin position="393"/>
        <end position="460"/>
    </location>
</feature>
<evidence type="ECO:0000313" key="3">
    <source>
        <dbReference type="EMBL" id="SNR50914.1"/>
    </source>
</evidence>
<dbReference type="CDD" id="cd01026">
    <property type="entry name" value="TOPRIM_OLD"/>
    <property type="match status" value="1"/>
</dbReference>
<dbReference type="InterPro" id="IPR051396">
    <property type="entry name" value="Bact_Antivir_Def_Nuclease"/>
</dbReference>
<gene>
    <name evidence="3" type="ORF">SAMN06265371_104133</name>
</gene>
<dbReference type="SUPFAM" id="SSF52540">
    <property type="entry name" value="P-loop containing nucleoside triphosphate hydrolases"/>
    <property type="match status" value="1"/>
</dbReference>
<dbReference type="Proteomes" id="UP000198384">
    <property type="component" value="Unassembled WGS sequence"/>
</dbReference>
<dbReference type="InterPro" id="IPR041685">
    <property type="entry name" value="AAA_GajA/Old/RecF-like"/>
</dbReference>
<accession>A0A238WXH3</accession>
<dbReference type="GO" id="GO:0004519">
    <property type="term" value="F:endonuclease activity"/>
    <property type="evidence" value="ECO:0007669"/>
    <property type="project" value="UniProtKB-KW"/>
</dbReference>
<evidence type="ECO:0000259" key="1">
    <source>
        <dbReference type="Pfam" id="PF13175"/>
    </source>
</evidence>
<proteinExistence type="predicted"/>
<evidence type="ECO:0000259" key="2">
    <source>
        <dbReference type="Pfam" id="PF20469"/>
    </source>
</evidence>
<dbReference type="Pfam" id="PF13175">
    <property type="entry name" value="AAA_15"/>
    <property type="match status" value="1"/>
</dbReference>
<dbReference type="RefSeq" id="WP_089381247.1">
    <property type="nucleotide sequence ID" value="NZ_FZNT01000004.1"/>
</dbReference>
<dbReference type="Gene3D" id="3.40.50.300">
    <property type="entry name" value="P-loop containing nucleotide triphosphate hydrolases"/>
    <property type="match status" value="1"/>
</dbReference>
<dbReference type="InterPro" id="IPR027417">
    <property type="entry name" value="P-loop_NTPase"/>
</dbReference>
<organism evidence="3 4">
    <name type="scientific">Lutibacter agarilyticus</name>
    <dbReference type="NCBI Taxonomy" id="1109740"/>
    <lineage>
        <taxon>Bacteria</taxon>
        <taxon>Pseudomonadati</taxon>
        <taxon>Bacteroidota</taxon>
        <taxon>Flavobacteriia</taxon>
        <taxon>Flavobacteriales</taxon>
        <taxon>Flavobacteriaceae</taxon>
        <taxon>Lutibacter</taxon>
    </lineage>
</organism>
<dbReference type="AlphaFoldDB" id="A0A238WXH3"/>
<feature type="domain" description="Endonuclease GajA/Old nuclease/RecF-like AAA" evidence="1">
    <location>
        <begin position="1"/>
        <end position="340"/>
    </location>
</feature>
<dbReference type="PANTHER" id="PTHR43581:SF4">
    <property type="entry name" value="ATP_GTP PHOSPHATASE"/>
    <property type="match status" value="1"/>
</dbReference>
<keyword evidence="3" id="KW-0540">Nuclease</keyword>
<keyword evidence="3" id="KW-0378">Hydrolase</keyword>
<sequence>MHIKSIEIKNFRNFSDFKIDFTEGFQTIIGENNIGKSNLYWAIRLVLDRNLSYNSRNLEEKEFYDFIDLEIDTYSSISIELYGDNLASMPNLHALKISDDTVRISYLYAHKSKLIETDEDFDKIEIKDFQWRLYGGGTEFNIEEIDNLNQITFRDIEGINLYYISGFRNINSDLFGGSKSLLSEYCKSRTEADIELESVKTILTKTSDDLNELEFIPEISETVKNKNKEIAGSHFTFPVSLGFINNDDNEVWNQLKLFFNPKTGKNVPINVLGLGQKNLLYLSLFLSRLINEQNTNEVNILLIEEPEAHLHPQLQKILFSNLSELLNTQVFMSSHSTHIASDCNFKNLNIIYKNPDNVVKSFSPFIEKKEEKREQREELLLKRYLDATRSELFFSTAVIFVEGVAEQFIIPAIAQQLYGVNLTEHNISVVPIHSRYFDPFLKLFQPNKLELTACAIIDGDSKEHEDDESTTAVANAKIFEVDERVLVFEGIETLEVDLFPSSEINDTYLKICFENLGHTKSYGNLMATDDDWSDELLKRVDGTVKKGRFAQELAINIDKNFIIPDYIKDALEFIFKQNEIAFDV</sequence>
<protein>
    <submittedName>
        <fullName evidence="3">Putative ATP-dependent endonuclease of the OLD family</fullName>
    </submittedName>
</protein>
<dbReference type="Pfam" id="PF20469">
    <property type="entry name" value="OLD-like_TOPRIM"/>
    <property type="match status" value="1"/>
</dbReference>
<dbReference type="PANTHER" id="PTHR43581">
    <property type="entry name" value="ATP/GTP PHOSPHATASE"/>
    <property type="match status" value="1"/>
</dbReference>